<dbReference type="InterPro" id="IPR000847">
    <property type="entry name" value="LysR_HTH_N"/>
</dbReference>
<dbReference type="InterPro" id="IPR036388">
    <property type="entry name" value="WH-like_DNA-bd_sf"/>
</dbReference>
<dbReference type="InterPro" id="IPR036390">
    <property type="entry name" value="WH_DNA-bd_sf"/>
</dbReference>
<evidence type="ECO:0000259" key="1">
    <source>
        <dbReference type="Pfam" id="PF00126"/>
    </source>
</evidence>
<reference evidence="3 4" key="1">
    <citation type="submission" date="2018-10" db="EMBL/GenBank/DDBJ databases">
        <title>Paraburkholderia sp. 7MK8-2, isolated from soil.</title>
        <authorList>
            <person name="Gao Z.-H."/>
            <person name="Qiu L.-H."/>
        </authorList>
    </citation>
    <scope>NUCLEOTIDE SEQUENCE [LARGE SCALE GENOMIC DNA]</scope>
    <source>
        <strain evidence="3 4">7MK8-2</strain>
    </source>
</reference>
<proteinExistence type="predicted"/>
<dbReference type="Proteomes" id="UP000280434">
    <property type="component" value="Unassembled WGS sequence"/>
</dbReference>
<dbReference type="SUPFAM" id="SSF46785">
    <property type="entry name" value="Winged helix' DNA-binding domain"/>
    <property type="match status" value="1"/>
</dbReference>
<keyword evidence="4" id="KW-1185">Reference proteome</keyword>
<feature type="domain" description="PBP" evidence="2">
    <location>
        <begin position="144"/>
        <end position="326"/>
    </location>
</feature>
<sequence>MIEIRCVTELIVRDSAGREASLTDIVPLLLLIDETGSIAQAAEQRQLSYRHAWGLLRALEARLGGDLIDKARGKGSALSALGRAVVRAHRLCGERLDGPMQSVVTEVADDLNRQLGAHRGPVRIHASHGYAVAELVSELCAHDASAVDIKYRESAEAVAALARGECDFAGFHLPRSAFRDLCADIYRRSLDPRRHVLIYLTRRQQGLFLQKGNPKGVRGLDDLARGDVRFVNRQPGSGTRLVLDLALRRVGIDPARVNGYASTELTHTAIAAFVASGMADVGFGVAPAAHRFGLDFIPIVDEDYYFACERMRLTSGPLASVLAVLRSDAFRESVSHLQGYDPTECGTLVDLAAGLRGAASSDAVPD</sequence>
<evidence type="ECO:0000313" key="3">
    <source>
        <dbReference type="EMBL" id="RKP52073.1"/>
    </source>
</evidence>
<dbReference type="Pfam" id="PF12727">
    <property type="entry name" value="PBP_like"/>
    <property type="match status" value="1"/>
</dbReference>
<evidence type="ECO:0000313" key="4">
    <source>
        <dbReference type="Proteomes" id="UP000280434"/>
    </source>
</evidence>
<evidence type="ECO:0000259" key="2">
    <source>
        <dbReference type="Pfam" id="PF12727"/>
    </source>
</evidence>
<organism evidence="3 4">
    <name type="scientific">Trinickia fusca</name>
    <dbReference type="NCBI Taxonomy" id="2419777"/>
    <lineage>
        <taxon>Bacteria</taxon>
        <taxon>Pseudomonadati</taxon>
        <taxon>Pseudomonadota</taxon>
        <taxon>Betaproteobacteria</taxon>
        <taxon>Burkholderiales</taxon>
        <taxon>Burkholderiaceae</taxon>
        <taxon>Trinickia</taxon>
    </lineage>
</organism>
<dbReference type="EMBL" id="RBZV01000001">
    <property type="protein sequence ID" value="RKP52073.1"/>
    <property type="molecule type" value="Genomic_DNA"/>
</dbReference>
<dbReference type="OrthoDB" id="9805928at2"/>
<dbReference type="Gene3D" id="3.40.190.10">
    <property type="entry name" value="Periplasmic binding protein-like II"/>
    <property type="match status" value="1"/>
</dbReference>
<accession>A0A494XWW6</accession>
<gene>
    <name evidence="3" type="ORF">D7S89_00475</name>
</gene>
<dbReference type="PANTHER" id="PTHR38431:SF1">
    <property type="entry name" value="BLL2305 PROTEIN"/>
    <property type="match status" value="1"/>
</dbReference>
<dbReference type="AlphaFoldDB" id="A0A494XWW6"/>
<dbReference type="PANTHER" id="PTHR38431">
    <property type="entry name" value="BLL2305 PROTEIN"/>
    <property type="match status" value="1"/>
</dbReference>
<dbReference type="Pfam" id="PF00126">
    <property type="entry name" value="HTH_1"/>
    <property type="match status" value="1"/>
</dbReference>
<dbReference type="Gene3D" id="1.10.10.10">
    <property type="entry name" value="Winged helix-like DNA-binding domain superfamily/Winged helix DNA-binding domain"/>
    <property type="match status" value="1"/>
</dbReference>
<comment type="caution">
    <text evidence="3">The sequence shown here is derived from an EMBL/GenBank/DDBJ whole genome shotgun (WGS) entry which is preliminary data.</text>
</comment>
<dbReference type="InterPro" id="IPR024370">
    <property type="entry name" value="PBP_domain"/>
</dbReference>
<dbReference type="RefSeq" id="WP_121274784.1">
    <property type="nucleotide sequence ID" value="NZ_RBZV01000001.1"/>
</dbReference>
<protein>
    <submittedName>
        <fullName evidence="3">LysR family transcriptional regulator</fullName>
    </submittedName>
</protein>
<dbReference type="SUPFAM" id="SSF53850">
    <property type="entry name" value="Periplasmic binding protein-like II"/>
    <property type="match status" value="1"/>
</dbReference>
<name>A0A494XWW6_9BURK</name>
<dbReference type="GO" id="GO:0003700">
    <property type="term" value="F:DNA-binding transcription factor activity"/>
    <property type="evidence" value="ECO:0007669"/>
    <property type="project" value="InterPro"/>
</dbReference>
<feature type="domain" description="HTH lysR-type" evidence="1">
    <location>
        <begin position="29"/>
        <end position="82"/>
    </location>
</feature>